<dbReference type="InterPro" id="IPR036388">
    <property type="entry name" value="WH-like_DNA-bd_sf"/>
</dbReference>
<dbReference type="GO" id="GO:0003677">
    <property type="term" value="F:DNA binding"/>
    <property type="evidence" value="ECO:0007669"/>
    <property type="project" value="UniProtKB-KW"/>
</dbReference>
<dbReference type="PANTHER" id="PTHR30136">
    <property type="entry name" value="HELIX-TURN-HELIX TRANSCRIPTIONAL REGULATOR, ICLR FAMILY"/>
    <property type="match status" value="1"/>
</dbReference>
<dbReference type="Pfam" id="PF09339">
    <property type="entry name" value="HTH_IclR"/>
    <property type="match status" value="1"/>
</dbReference>
<evidence type="ECO:0008006" key="8">
    <source>
        <dbReference type="Google" id="ProtNLM"/>
    </source>
</evidence>
<dbReference type="Pfam" id="PF01614">
    <property type="entry name" value="IclR_C"/>
    <property type="match status" value="1"/>
</dbReference>
<evidence type="ECO:0000259" key="5">
    <source>
        <dbReference type="PROSITE" id="PS51078"/>
    </source>
</evidence>
<dbReference type="SUPFAM" id="SSF55781">
    <property type="entry name" value="GAF domain-like"/>
    <property type="match status" value="1"/>
</dbReference>
<dbReference type="OrthoDB" id="9807558at2"/>
<evidence type="ECO:0000313" key="6">
    <source>
        <dbReference type="EMBL" id="RAI27539.1"/>
    </source>
</evidence>
<dbReference type="InterPro" id="IPR050707">
    <property type="entry name" value="HTH_MetabolicPath_Reg"/>
</dbReference>
<accession>A0A327JMA7</accession>
<comment type="caution">
    <text evidence="6">The sequence shown here is derived from an EMBL/GenBank/DDBJ whole genome shotgun (WGS) entry which is preliminary data.</text>
</comment>
<protein>
    <recommendedName>
        <fullName evidence="8">IclR family transcriptional regulator</fullName>
    </recommendedName>
</protein>
<dbReference type="SUPFAM" id="SSF46785">
    <property type="entry name" value="Winged helix' DNA-binding domain"/>
    <property type="match status" value="1"/>
</dbReference>
<dbReference type="PROSITE" id="PS51077">
    <property type="entry name" value="HTH_ICLR"/>
    <property type="match status" value="1"/>
</dbReference>
<proteinExistence type="predicted"/>
<keyword evidence="3" id="KW-0804">Transcription</keyword>
<dbReference type="PANTHER" id="PTHR30136:SF35">
    <property type="entry name" value="HTH-TYPE TRANSCRIPTIONAL REGULATOR RV1719"/>
    <property type="match status" value="1"/>
</dbReference>
<keyword evidence="7" id="KW-1185">Reference proteome</keyword>
<dbReference type="Gene3D" id="1.10.10.10">
    <property type="entry name" value="Winged helix-like DNA-binding domain superfamily/Winged helix DNA-binding domain"/>
    <property type="match status" value="1"/>
</dbReference>
<gene>
    <name evidence="6" type="ORF">CH339_09890</name>
</gene>
<dbReference type="PROSITE" id="PS51078">
    <property type="entry name" value="ICLR_ED"/>
    <property type="match status" value="1"/>
</dbReference>
<evidence type="ECO:0000259" key="4">
    <source>
        <dbReference type="PROSITE" id="PS51077"/>
    </source>
</evidence>
<keyword evidence="2" id="KW-0238">DNA-binding</keyword>
<evidence type="ECO:0000256" key="1">
    <source>
        <dbReference type="ARBA" id="ARBA00023015"/>
    </source>
</evidence>
<sequence>MERCSDYRDFGSPSSSSRRSSGVLRCIAAGENAFFVRRRVRRAPGSDRRWAPSNPLGIREGACIFRTSFQMEFPMSSSSLERCFTILEILADHRLGLSLGETASRAQIPKSAAHRLLNSLCSTGYVVQLPSRDYRLTLKMPVLGFRFLSNTGILDECQHVLDRLAGEIGDLVRLSMVNDDTLVWVAKAQGAKSSLVIDPVMGHEVALHATATGKVWLASLSTEQALRYVLRDGFGTPQQHGPNVIQTIENLQAELAKTKERGYGLALEEADPGIVAIAVGIPSAKSDDTIVATVSIAGPTSRLSEEVLVRHLPKLRAAADQLRGIDVLMEFADAAL</sequence>
<evidence type="ECO:0000256" key="2">
    <source>
        <dbReference type="ARBA" id="ARBA00023125"/>
    </source>
</evidence>
<dbReference type="Gene3D" id="3.30.450.40">
    <property type="match status" value="1"/>
</dbReference>
<dbReference type="EMBL" id="NPEV01000017">
    <property type="protein sequence ID" value="RAI27539.1"/>
    <property type="molecule type" value="Genomic_DNA"/>
</dbReference>
<dbReference type="InterPro" id="IPR036390">
    <property type="entry name" value="WH_DNA-bd_sf"/>
</dbReference>
<dbReference type="GO" id="GO:0045892">
    <property type="term" value="P:negative regulation of DNA-templated transcription"/>
    <property type="evidence" value="ECO:0007669"/>
    <property type="project" value="TreeGrafter"/>
</dbReference>
<feature type="domain" description="IclR-ED" evidence="5">
    <location>
        <begin position="139"/>
        <end position="328"/>
    </location>
</feature>
<reference evidence="6 7" key="1">
    <citation type="submission" date="2017-07" db="EMBL/GenBank/DDBJ databases">
        <title>Draft Genome Sequences of Select Purple Nonsulfur Bacteria.</title>
        <authorList>
            <person name="Lasarre B."/>
            <person name="Mckinlay J.B."/>
        </authorList>
    </citation>
    <scope>NUCLEOTIDE SEQUENCE [LARGE SCALE GENOMIC DNA]</scope>
    <source>
        <strain evidence="6 7">DSM 11290</strain>
    </source>
</reference>
<organism evidence="6 7">
    <name type="scientific">Rhodobium orientis</name>
    <dbReference type="NCBI Taxonomy" id="34017"/>
    <lineage>
        <taxon>Bacteria</taxon>
        <taxon>Pseudomonadati</taxon>
        <taxon>Pseudomonadota</taxon>
        <taxon>Alphaproteobacteria</taxon>
        <taxon>Hyphomicrobiales</taxon>
        <taxon>Rhodobiaceae</taxon>
        <taxon>Rhodobium</taxon>
    </lineage>
</organism>
<keyword evidence="1" id="KW-0805">Transcription regulation</keyword>
<feature type="domain" description="HTH iclR-type" evidence="4">
    <location>
        <begin position="77"/>
        <end position="138"/>
    </location>
</feature>
<evidence type="ECO:0000256" key="3">
    <source>
        <dbReference type="ARBA" id="ARBA00023163"/>
    </source>
</evidence>
<name>A0A327JMA7_9HYPH</name>
<dbReference type="InterPro" id="IPR005471">
    <property type="entry name" value="Tscrpt_reg_IclR_N"/>
</dbReference>
<evidence type="ECO:0000313" key="7">
    <source>
        <dbReference type="Proteomes" id="UP000249299"/>
    </source>
</evidence>
<dbReference type="AlphaFoldDB" id="A0A327JMA7"/>
<dbReference type="Proteomes" id="UP000249299">
    <property type="component" value="Unassembled WGS sequence"/>
</dbReference>
<dbReference type="GO" id="GO:0003700">
    <property type="term" value="F:DNA-binding transcription factor activity"/>
    <property type="evidence" value="ECO:0007669"/>
    <property type="project" value="TreeGrafter"/>
</dbReference>
<dbReference type="InterPro" id="IPR029016">
    <property type="entry name" value="GAF-like_dom_sf"/>
</dbReference>
<dbReference type="SMART" id="SM00346">
    <property type="entry name" value="HTH_ICLR"/>
    <property type="match status" value="1"/>
</dbReference>
<dbReference type="InterPro" id="IPR014757">
    <property type="entry name" value="Tscrpt_reg_IclR_C"/>
</dbReference>